<comment type="subcellular location">
    <subcellularLocation>
        <location evidence="1">Secreted</location>
    </subcellularLocation>
</comment>
<organism evidence="12 13">
    <name type="scientific">Brenthis ino</name>
    <name type="common">lesser marbled fritillary</name>
    <dbReference type="NCBI Taxonomy" id="405034"/>
    <lineage>
        <taxon>Eukaryota</taxon>
        <taxon>Metazoa</taxon>
        <taxon>Ecdysozoa</taxon>
        <taxon>Arthropoda</taxon>
        <taxon>Hexapoda</taxon>
        <taxon>Insecta</taxon>
        <taxon>Pterygota</taxon>
        <taxon>Neoptera</taxon>
        <taxon>Endopterygota</taxon>
        <taxon>Lepidoptera</taxon>
        <taxon>Glossata</taxon>
        <taxon>Ditrysia</taxon>
        <taxon>Papilionoidea</taxon>
        <taxon>Nymphalidae</taxon>
        <taxon>Heliconiinae</taxon>
        <taxon>Argynnini</taxon>
        <taxon>Brenthis</taxon>
    </lineage>
</organism>
<evidence type="ECO:0000256" key="7">
    <source>
        <dbReference type="ARBA" id="ARBA00036320"/>
    </source>
</evidence>
<dbReference type="InterPro" id="IPR043504">
    <property type="entry name" value="Peptidase_S1_PA_chymotrypsin"/>
</dbReference>
<name>A0A8J9V3B9_9NEOP</name>
<dbReference type="PROSITE" id="PS50240">
    <property type="entry name" value="TRYPSIN_DOM"/>
    <property type="match status" value="1"/>
</dbReference>
<sequence length="398" mass="43298">MSLALSSILLVIVSGGIAQNLGEDCVVSHTNTRGVCALASKCLTARQEFQNNGITPTFCKSTGNALLVCCRDGLSILNNAPVNRRPAFSSFSSKPDTNRRLSDRKCEEYSRGVVQNVNFIALVVEPDVMSISAPKCDYTGVELIVGGENANQGEFPHMAAIGWIDFDDNYAFQCGGSLISSRFVLTAGHCIRNPRMKDPKPAIVRLGDQNLDPKVRDGANPVDVAIKTVHKHPGYKSPGKYNDIALLELKVDVDFSADIRPACLWNKPDFSGYTKAIATGWGVNDTVKKETTNELQKVLLSLLENDDCDVLLQDTQNRHWSGFIESQMCAGELRGGKDTCQGDSGSPLQVASKGNKCIFHVIGITSFGRRCAESGKPAVYTRVSSYLDWIESVVWPGE</sequence>
<evidence type="ECO:0000256" key="6">
    <source>
        <dbReference type="ARBA" id="ARBA00023157"/>
    </source>
</evidence>
<feature type="signal peptide" evidence="10">
    <location>
        <begin position="1"/>
        <end position="18"/>
    </location>
</feature>
<dbReference type="CDD" id="cd00190">
    <property type="entry name" value="Tryp_SPc"/>
    <property type="match status" value="1"/>
</dbReference>
<keyword evidence="13" id="KW-1185">Reference proteome</keyword>
<dbReference type="GO" id="GO:0016485">
    <property type="term" value="P:protein processing"/>
    <property type="evidence" value="ECO:0007669"/>
    <property type="project" value="UniProtKB-ARBA"/>
</dbReference>
<feature type="non-terminal residue" evidence="12">
    <location>
        <position position="398"/>
    </location>
</feature>
<dbReference type="Proteomes" id="UP000838878">
    <property type="component" value="Chromosome 9"/>
</dbReference>
<dbReference type="PROSITE" id="PS00134">
    <property type="entry name" value="TRYPSIN_HIS"/>
    <property type="match status" value="1"/>
</dbReference>
<dbReference type="PANTHER" id="PTHR24252:SF7">
    <property type="entry name" value="HYALIN"/>
    <property type="match status" value="1"/>
</dbReference>
<keyword evidence="6" id="KW-1015">Disulfide bond</keyword>
<keyword evidence="4 9" id="KW-0378">Hydrolase</keyword>
<dbReference type="SUPFAM" id="SSF50494">
    <property type="entry name" value="Trypsin-like serine proteases"/>
    <property type="match status" value="1"/>
</dbReference>
<proteinExistence type="predicted"/>
<gene>
    <name evidence="12" type="ORF">BINO364_LOCUS15819</name>
</gene>
<keyword evidence="5 9" id="KW-0720">Serine protease</keyword>
<dbReference type="GO" id="GO:0004252">
    <property type="term" value="F:serine-type endopeptidase activity"/>
    <property type="evidence" value="ECO:0007669"/>
    <property type="project" value="UniProtKB-EC"/>
</dbReference>
<dbReference type="InterPro" id="IPR018114">
    <property type="entry name" value="TRYPSIN_HIS"/>
</dbReference>
<dbReference type="PROSITE" id="PS00135">
    <property type="entry name" value="TRYPSIN_SER"/>
    <property type="match status" value="1"/>
</dbReference>
<comment type="catalytic activity">
    <reaction evidence="7">
        <text>Preferential cleavage: Arg-|-Xaa, Lys-|-Xaa.</text>
        <dbReference type="EC" id="3.4.21.4"/>
    </reaction>
</comment>
<dbReference type="SMART" id="SM00020">
    <property type="entry name" value="Tryp_SPc"/>
    <property type="match status" value="1"/>
</dbReference>
<evidence type="ECO:0000313" key="13">
    <source>
        <dbReference type="Proteomes" id="UP000838878"/>
    </source>
</evidence>
<evidence type="ECO:0000313" key="12">
    <source>
        <dbReference type="EMBL" id="CAH0730893.1"/>
    </source>
</evidence>
<dbReference type="InterPro" id="IPR001314">
    <property type="entry name" value="Peptidase_S1A"/>
</dbReference>
<dbReference type="GO" id="GO:0005576">
    <property type="term" value="C:extracellular region"/>
    <property type="evidence" value="ECO:0007669"/>
    <property type="project" value="UniProtKB-SubCell"/>
</dbReference>
<dbReference type="Pfam" id="PF00089">
    <property type="entry name" value="Trypsin"/>
    <property type="match status" value="1"/>
</dbReference>
<dbReference type="EMBL" id="OV170229">
    <property type="protein sequence ID" value="CAH0730893.1"/>
    <property type="molecule type" value="Genomic_DNA"/>
</dbReference>
<protein>
    <recommendedName>
        <fullName evidence="8">trypsin</fullName>
        <ecNumber evidence="8">3.4.21.4</ecNumber>
    </recommendedName>
</protein>
<dbReference type="EC" id="3.4.21.4" evidence="8"/>
<dbReference type="InterPro" id="IPR009003">
    <property type="entry name" value="Peptidase_S1_PA"/>
</dbReference>
<dbReference type="PANTHER" id="PTHR24252">
    <property type="entry name" value="ACROSIN-RELATED"/>
    <property type="match status" value="1"/>
</dbReference>
<dbReference type="PRINTS" id="PR00722">
    <property type="entry name" value="CHYMOTRYPSIN"/>
</dbReference>
<evidence type="ECO:0000256" key="4">
    <source>
        <dbReference type="ARBA" id="ARBA00022801"/>
    </source>
</evidence>
<keyword evidence="2" id="KW-0964">Secreted</keyword>
<dbReference type="FunFam" id="2.40.10.10:FF:000047">
    <property type="entry name" value="Trypsin eta"/>
    <property type="match status" value="1"/>
</dbReference>
<feature type="chain" id="PRO_5035470527" description="trypsin" evidence="10">
    <location>
        <begin position="19"/>
        <end position="398"/>
    </location>
</feature>
<keyword evidence="3 9" id="KW-0645">Protease</keyword>
<dbReference type="InterPro" id="IPR033116">
    <property type="entry name" value="TRYPSIN_SER"/>
</dbReference>
<dbReference type="AlphaFoldDB" id="A0A8J9V3B9"/>
<evidence type="ECO:0000256" key="5">
    <source>
        <dbReference type="ARBA" id="ARBA00022825"/>
    </source>
</evidence>
<evidence type="ECO:0000256" key="1">
    <source>
        <dbReference type="ARBA" id="ARBA00004613"/>
    </source>
</evidence>
<evidence type="ECO:0000259" key="11">
    <source>
        <dbReference type="PROSITE" id="PS50240"/>
    </source>
</evidence>
<keyword evidence="10" id="KW-0732">Signal</keyword>
<evidence type="ECO:0000256" key="8">
    <source>
        <dbReference type="ARBA" id="ARBA00038868"/>
    </source>
</evidence>
<evidence type="ECO:0000256" key="10">
    <source>
        <dbReference type="SAM" id="SignalP"/>
    </source>
</evidence>
<dbReference type="Gene3D" id="2.40.10.10">
    <property type="entry name" value="Trypsin-like serine proteases"/>
    <property type="match status" value="1"/>
</dbReference>
<reference evidence="12" key="1">
    <citation type="submission" date="2021-12" db="EMBL/GenBank/DDBJ databases">
        <authorList>
            <person name="Martin H S."/>
        </authorList>
    </citation>
    <scope>NUCLEOTIDE SEQUENCE</scope>
</reference>
<dbReference type="OrthoDB" id="6380398at2759"/>
<feature type="domain" description="Peptidase S1" evidence="11">
    <location>
        <begin position="144"/>
        <end position="395"/>
    </location>
</feature>
<dbReference type="InterPro" id="IPR001254">
    <property type="entry name" value="Trypsin_dom"/>
</dbReference>
<evidence type="ECO:0000256" key="2">
    <source>
        <dbReference type="ARBA" id="ARBA00022525"/>
    </source>
</evidence>
<evidence type="ECO:0000256" key="3">
    <source>
        <dbReference type="ARBA" id="ARBA00022670"/>
    </source>
</evidence>
<evidence type="ECO:0000256" key="9">
    <source>
        <dbReference type="RuleBase" id="RU363034"/>
    </source>
</evidence>
<accession>A0A8J9V3B9</accession>